<dbReference type="EMBL" id="JANRHJ010000010">
    <property type="protein sequence ID" value="MCR8874296.1"/>
    <property type="molecule type" value="Genomic_DNA"/>
</dbReference>
<feature type="coiled-coil region" evidence="1">
    <location>
        <begin position="73"/>
        <end position="105"/>
    </location>
</feature>
<keyword evidence="1" id="KW-0175">Coiled coil</keyword>
<keyword evidence="3" id="KW-1185">Reference proteome</keyword>
<name>A0AAW5N0L0_9BACT</name>
<evidence type="ECO:0000313" key="3">
    <source>
        <dbReference type="Proteomes" id="UP001204579"/>
    </source>
</evidence>
<proteinExistence type="predicted"/>
<evidence type="ECO:0000256" key="1">
    <source>
        <dbReference type="SAM" id="Coils"/>
    </source>
</evidence>
<dbReference type="RefSeq" id="WP_258335882.1">
    <property type="nucleotide sequence ID" value="NZ_JANRHJ010000010.1"/>
</dbReference>
<sequence length="116" mass="13705">MELNDWVILITALGGIEGVKQLVKWVLSRKYEQRKEDASADAAENENERKQVDWLEARLAQRDVKVDTLYSEVRKLENEKLELVYKLHEKELQLKEAEMRKCEVRGCDKRQPPSDY</sequence>
<protein>
    <submittedName>
        <fullName evidence="2">Uncharacterized protein</fullName>
    </submittedName>
</protein>
<gene>
    <name evidence="2" type="ORF">NW209_09770</name>
</gene>
<evidence type="ECO:0000313" key="2">
    <source>
        <dbReference type="EMBL" id="MCR8874296.1"/>
    </source>
</evidence>
<organism evidence="2 3">
    <name type="scientific">Phocaeicola barnesiae</name>
    <dbReference type="NCBI Taxonomy" id="376804"/>
    <lineage>
        <taxon>Bacteria</taxon>
        <taxon>Pseudomonadati</taxon>
        <taxon>Bacteroidota</taxon>
        <taxon>Bacteroidia</taxon>
        <taxon>Bacteroidales</taxon>
        <taxon>Bacteroidaceae</taxon>
        <taxon>Phocaeicola</taxon>
    </lineage>
</organism>
<comment type="caution">
    <text evidence="2">The sequence shown here is derived from an EMBL/GenBank/DDBJ whole genome shotgun (WGS) entry which is preliminary data.</text>
</comment>
<dbReference type="AlphaFoldDB" id="A0AAW5N0L0"/>
<dbReference type="Proteomes" id="UP001204579">
    <property type="component" value="Unassembled WGS sequence"/>
</dbReference>
<reference evidence="2 3" key="1">
    <citation type="submission" date="2022-08" db="EMBL/GenBank/DDBJ databases">
        <authorList>
            <person name="Zeman M."/>
            <person name="Kubasova T."/>
        </authorList>
    </citation>
    <scope>NUCLEOTIDE SEQUENCE [LARGE SCALE GENOMIC DNA]</scope>
    <source>
        <strain evidence="2 3">ET62</strain>
    </source>
</reference>
<accession>A0AAW5N0L0</accession>